<sequence length="59" mass="6516">MDPHAEPTPNAFASPTSEDYVEERVADNPPGLQRKAALGLVLWIAWLLVVLTFIVWLVG</sequence>
<name>A0A9X2FCG0_9BACT</name>
<keyword evidence="2" id="KW-1133">Transmembrane helix</keyword>
<keyword evidence="4" id="KW-1185">Reference proteome</keyword>
<keyword evidence="2" id="KW-0812">Transmembrane</keyword>
<organism evidence="3 4">
    <name type="scientific">Aeoliella straminimaris</name>
    <dbReference type="NCBI Taxonomy" id="2954799"/>
    <lineage>
        <taxon>Bacteria</taxon>
        <taxon>Pseudomonadati</taxon>
        <taxon>Planctomycetota</taxon>
        <taxon>Planctomycetia</taxon>
        <taxon>Pirellulales</taxon>
        <taxon>Lacipirellulaceae</taxon>
        <taxon>Aeoliella</taxon>
    </lineage>
</organism>
<evidence type="ECO:0000313" key="4">
    <source>
        <dbReference type="Proteomes" id="UP001155241"/>
    </source>
</evidence>
<evidence type="ECO:0000256" key="2">
    <source>
        <dbReference type="SAM" id="Phobius"/>
    </source>
</evidence>
<dbReference type="EMBL" id="JAMXLR010000026">
    <property type="protein sequence ID" value="MCO6043759.1"/>
    <property type="molecule type" value="Genomic_DNA"/>
</dbReference>
<dbReference type="AlphaFoldDB" id="A0A9X2FCG0"/>
<dbReference type="RefSeq" id="WP_252851864.1">
    <property type="nucleotide sequence ID" value="NZ_JAMXLR010000026.1"/>
</dbReference>
<evidence type="ECO:0000313" key="3">
    <source>
        <dbReference type="EMBL" id="MCO6043759.1"/>
    </source>
</evidence>
<reference evidence="3" key="1">
    <citation type="submission" date="2022-06" db="EMBL/GenBank/DDBJ databases">
        <title>Aeoliella straminimaris, a novel planctomycete from sediments.</title>
        <authorList>
            <person name="Vitorino I.R."/>
            <person name="Lage O.M."/>
        </authorList>
    </citation>
    <scope>NUCLEOTIDE SEQUENCE</scope>
    <source>
        <strain evidence="3">ICT_H6.2</strain>
    </source>
</reference>
<keyword evidence="2" id="KW-0472">Membrane</keyword>
<protein>
    <submittedName>
        <fullName evidence="3">Uncharacterized protein</fullName>
    </submittedName>
</protein>
<dbReference type="Proteomes" id="UP001155241">
    <property type="component" value="Unassembled WGS sequence"/>
</dbReference>
<comment type="caution">
    <text evidence="3">The sequence shown here is derived from an EMBL/GenBank/DDBJ whole genome shotgun (WGS) entry which is preliminary data.</text>
</comment>
<proteinExistence type="predicted"/>
<feature type="region of interest" description="Disordered" evidence="1">
    <location>
        <begin position="1"/>
        <end position="25"/>
    </location>
</feature>
<feature type="transmembrane region" description="Helical" evidence="2">
    <location>
        <begin position="36"/>
        <end position="58"/>
    </location>
</feature>
<evidence type="ECO:0000256" key="1">
    <source>
        <dbReference type="SAM" id="MobiDB-lite"/>
    </source>
</evidence>
<accession>A0A9X2FCG0</accession>
<gene>
    <name evidence="3" type="ORF">NG895_07550</name>
</gene>